<evidence type="ECO:0000256" key="3">
    <source>
        <dbReference type="ARBA" id="ARBA00023125"/>
    </source>
</evidence>
<dbReference type="InterPro" id="IPR058163">
    <property type="entry name" value="LysR-type_TF_proteobact-type"/>
</dbReference>
<evidence type="ECO:0000256" key="1">
    <source>
        <dbReference type="ARBA" id="ARBA00009437"/>
    </source>
</evidence>
<dbReference type="EMBL" id="AEIG01000065">
    <property type="protein sequence ID" value="EGG29054.1"/>
    <property type="molecule type" value="Genomic_DNA"/>
</dbReference>
<dbReference type="GO" id="GO:0003700">
    <property type="term" value="F:DNA-binding transcription factor activity"/>
    <property type="evidence" value="ECO:0007669"/>
    <property type="project" value="InterPro"/>
</dbReference>
<protein>
    <submittedName>
        <fullName evidence="5">Transcriptional regulator, LysR family</fullName>
    </submittedName>
</protein>
<evidence type="ECO:0000313" key="5">
    <source>
        <dbReference type="EMBL" id="EGG29054.1"/>
    </source>
</evidence>
<dbReference type="InterPro" id="IPR036390">
    <property type="entry name" value="WH_DNA-bd_sf"/>
</dbReference>
<evidence type="ECO:0000256" key="4">
    <source>
        <dbReference type="ARBA" id="ARBA00023163"/>
    </source>
</evidence>
<keyword evidence="4" id="KW-0804">Transcription</keyword>
<dbReference type="GO" id="GO:0006351">
    <property type="term" value="P:DNA-templated transcription"/>
    <property type="evidence" value="ECO:0007669"/>
    <property type="project" value="TreeGrafter"/>
</dbReference>
<dbReference type="PRINTS" id="PR00039">
    <property type="entry name" value="HTHLYSR"/>
</dbReference>
<dbReference type="OrthoDB" id="6787458at2"/>
<dbReference type="InterPro" id="IPR000847">
    <property type="entry name" value="LysR_HTH_N"/>
</dbReference>
<organism evidence="5 6">
    <name type="scientific">Aequoribacter fuscus</name>
    <dbReference type="NCBI Taxonomy" id="2518989"/>
    <lineage>
        <taxon>Bacteria</taxon>
        <taxon>Pseudomonadati</taxon>
        <taxon>Pseudomonadota</taxon>
        <taxon>Gammaproteobacteria</taxon>
        <taxon>Cellvibrionales</taxon>
        <taxon>Halieaceae</taxon>
        <taxon>Aequoribacter</taxon>
    </lineage>
</organism>
<dbReference type="STRING" id="2518989.IMCC3088_2216"/>
<dbReference type="FunFam" id="1.10.10.10:FF:000038">
    <property type="entry name" value="Glycine cleavage system transcriptional activator"/>
    <property type="match status" value="1"/>
</dbReference>
<dbReference type="Pfam" id="PF03466">
    <property type="entry name" value="LysR_substrate"/>
    <property type="match status" value="1"/>
</dbReference>
<comment type="caution">
    <text evidence="5">The sequence shown here is derived from an EMBL/GenBank/DDBJ whole genome shotgun (WGS) entry which is preliminary data.</text>
</comment>
<dbReference type="Gene3D" id="1.10.10.10">
    <property type="entry name" value="Winged helix-like DNA-binding domain superfamily/Winged helix DNA-binding domain"/>
    <property type="match status" value="1"/>
</dbReference>
<evidence type="ECO:0000256" key="2">
    <source>
        <dbReference type="ARBA" id="ARBA00023015"/>
    </source>
</evidence>
<proteinExistence type="inferred from homology"/>
<sequence length="312" mass="35305">MKLRRQKRKLPPLNALRAFEAAARHGSFKLAAEELSVSQSAISHQVRSLEEYLGVHLFVRQIRAVELNRKGAMYYPVLRDALDRISDATELVVSDRLSTTLTVQVYSTFTIRWLLPRLAEFQRAHPNLQVRLHTSQDDVNFDQDDIDLAIMIGRASNSQLHYTHLFDSELFPVCSPQYLERHGRFHDPAEIRDHPILQVYPSAGDWHVWLESQGIDADVVPESGLQFESYDVALSSAAQGMGIGIGQQPYVAHDLAVGSLVELFPDKRVKNPNAWYLVGRHEKADMPKIQAFRDWLLGEVANDSSLNGLASR</sequence>
<keyword evidence="6" id="KW-1185">Reference proteome</keyword>
<dbReference type="RefSeq" id="WP_009576395.1">
    <property type="nucleotide sequence ID" value="NZ_AEIG01000065.1"/>
</dbReference>
<comment type="similarity">
    <text evidence="1">Belongs to the LysR transcriptional regulatory family.</text>
</comment>
<accession>F3L3M4</accession>
<dbReference type="InterPro" id="IPR005119">
    <property type="entry name" value="LysR_subst-bd"/>
</dbReference>
<dbReference type="Pfam" id="PF00126">
    <property type="entry name" value="HTH_1"/>
    <property type="match status" value="1"/>
</dbReference>
<dbReference type="InterPro" id="IPR036388">
    <property type="entry name" value="WH-like_DNA-bd_sf"/>
</dbReference>
<dbReference type="SUPFAM" id="SSF46785">
    <property type="entry name" value="Winged helix' DNA-binding domain"/>
    <property type="match status" value="1"/>
</dbReference>
<dbReference type="PANTHER" id="PTHR30537:SF74">
    <property type="entry name" value="HTH-TYPE TRANSCRIPTIONAL REGULATOR TRPI"/>
    <property type="match status" value="1"/>
</dbReference>
<dbReference type="AlphaFoldDB" id="F3L3M4"/>
<dbReference type="eggNOG" id="COG0583">
    <property type="taxonomic scope" value="Bacteria"/>
</dbReference>
<dbReference type="SUPFAM" id="SSF53850">
    <property type="entry name" value="Periplasmic binding protein-like II"/>
    <property type="match status" value="1"/>
</dbReference>
<dbReference type="NCBIfam" id="NF008352">
    <property type="entry name" value="PRK11139.1"/>
    <property type="match status" value="1"/>
</dbReference>
<dbReference type="Gene3D" id="3.40.190.10">
    <property type="entry name" value="Periplasmic binding protein-like II"/>
    <property type="match status" value="2"/>
</dbReference>
<dbReference type="GO" id="GO:0043565">
    <property type="term" value="F:sequence-specific DNA binding"/>
    <property type="evidence" value="ECO:0007669"/>
    <property type="project" value="TreeGrafter"/>
</dbReference>
<reference evidence="5 6" key="1">
    <citation type="journal article" date="2011" name="J. Bacteriol.">
        <title>Genome sequence of strain IMCC3088, a proteorhodopsin-containing marine bacterium belonging to the OM60/NOR5 clade.</title>
        <authorList>
            <person name="Jang Y."/>
            <person name="Oh H.M."/>
            <person name="Kang I."/>
            <person name="Lee K."/>
            <person name="Yang S.J."/>
            <person name="Cho J.C."/>
        </authorList>
    </citation>
    <scope>NUCLEOTIDE SEQUENCE [LARGE SCALE GENOMIC DNA]</scope>
    <source>
        <strain evidence="5 6">IMCC3088</strain>
    </source>
</reference>
<dbReference type="Proteomes" id="UP000005615">
    <property type="component" value="Unassembled WGS sequence"/>
</dbReference>
<dbReference type="PROSITE" id="PS50931">
    <property type="entry name" value="HTH_LYSR"/>
    <property type="match status" value="1"/>
</dbReference>
<dbReference type="CDD" id="cd08432">
    <property type="entry name" value="PBP2_GcdR_TrpI_HvrB_AmpR_like"/>
    <property type="match status" value="1"/>
</dbReference>
<gene>
    <name evidence="5" type="ORF">IMCC3088_2216</name>
</gene>
<keyword evidence="2" id="KW-0805">Transcription regulation</keyword>
<evidence type="ECO:0000313" key="6">
    <source>
        <dbReference type="Proteomes" id="UP000005615"/>
    </source>
</evidence>
<keyword evidence="3" id="KW-0238">DNA-binding</keyword>
<dbReference type="PANTHER" id="PTHR30537">
    <property type="entry name" value="HTH-TYPE TRANSCRIPTIONAL REGULATOR"/>
    <property type="match status" value="1"/>
</dbReference>
<name>F3L3M4_9GAMM</name>